<gene>
    <name evidence="1" type="ORF">J4P68_03520</name>
</gene>
<evidence type="ECO:0008006" key="3">
    <source>
        <dbReference type="Google" id="ProtNLM"/>
    </source>
</evidence>
<reference evidence="1" key="1">
    <citation type="journal article" date="2021" name="Int. J. Syst. Evol. Microbiol.">
        <title>Bradyrhizobium septentrionale sp. nov. (sv. septentrionale) and Bradyrhizobium quebecense sp. nov. (sv. septentrionale) associated with legumes native to Canada possess rearranged symbiosis genes and numerous insertion sequences.</title>
        <authorList>
            <person name="Bromfield E.S.P."/>
            <person name="Cloutier S."/>
        </authorList>
    </citation>
    <scope>NUCLEOTIDE SEQUENCE</scope>
    <source>
        <strain evidence="1">12S5</strain>
    </source>
</reference>
<keyword evidence="2" id="KW-1185">Reference proteome</keyword>
<dbReference type="EMBL" id="JAGEPA010000001">
    <property type="protein sequence ID" value="MBO1428500.1"/>
    <property type="molecule type" value="Genomic_DNA"/>
</dbReference>
<dbReference type="RefSeq" id="WP_207830426.1">
    <property type="nucleotide sequence ID" value="NZ_CP088282.1"/>
</dbReference>
<evidence type="ECO:0000313" key="2">
    <source>
        <dbReference type="Proteomes" id="UP000692816"/>
    </source>
</evidence>
<evidence type="ECO:0000313" key="1">
    <source>
        <dbReference type="EMBL" id="MBO1428500.1"/>
    </source>
</evidence>
<name>A0ABS3MAM5_9BRAD</name>
<protein>
    <recommendedName>
        <fullName evidence="3">RadC-like JAB domain-containing protein</fullName>
    </recommendedName>
</protein>
<sequence length="60" mass="6585">MNVPDIQTSLQSADVLLGIVMQSRLLVIAHFPVHELPDSSPIRTPSGRKYIIGKNDQAIC</sequence>
<dbReference type="Proteomes" id="UP000692816">
    <property type="component" value="Unassembled WGS sequence"/>
</dbReference>
<accession>A0ABS3MAM5</accession>
<proteinExistence type="predicted"/>
<organism evidence="1 2">
    <name type="scientific">Bradyrhizobium quebecense</name>
    <dbReference type="NCBI Taxonomy" id="2748629"/>
    <lineage>
        <taxon>Bacteria</taxon>
        <taxon>Pseudomonadati</taxon>
        <taxon>Pseudomonadota</taxon>
        <taxon>Alphaproteobacteria</taxon>
        <taxon>Hyphomicrobiales</taxon>
        <taxon>Nitrobacteraceae</taxon>
        <taxon>Bradyrhizobium</taxon>
    </lineage>
</organism>
<comment type="caution">
    <text evidence="1">The sequence shown here is derived from an EMBL/GenBank/DDBJ whole genome shotgun (WGS) entry which is preliminary data.</text>
</comment>